<keyword evidence="2" id="KW-1185">Reference proteome</keyword>
<evidence type="ECO:0000313" key="2">
    <source>
        <dbReference type="Proteomes" id="UP001321749"/>
    </source>
</evidence>
<gene>
    <name evidence="1" type="ORF">QBC42DRAFT_177843</name>
</gene>
<name>A0AAV9HQ28_9PEZI</name>
<accession>A0AAV9HQ28</accession>
<dbReference type="Proteomes" id="UP001321749">
    <property type="component" value="Unassembled WGS sequence"/>
</dbReference>
<feature type="non-terminal residue" evidence="1">
    <location>
        <position position="1"/>
    </location>
</feature>
<reference evidence="1" key="1">
    <citation type="journal article" date="2023" name="Mol. Phylogenet. Evol.">
        <title>Genome-scale phylogeny and comparative genomics of the fungal order Sordariales.</title>
        <authorList>
            <person name="Hensen N."/>
            <person name="Bonometti L."/>
            <person name="Westerberg I."/>
            <person name="Brannstrom I.O."/>
            <person name="Guillou S."/>
            <person name="Cros-Aarteil S."/>
            <person name="Calhoun S."/>
            <person name="Haridas S."/>
            <person name="Kuo A."/>
            <person name="Mondo S."/>
            <person name="Pangilinan J."/>
            <person name="Riley R."/>
            <person name="LaButti K."/>
            <person name="Andreopoulos B."/>
            <person name="Lipzen A."/>
            <person name="Chen C."/>
            <person name="Yan M."/>
            <person name="Daum C."/>
            <person name="Ng V."/>
            <person name="Clum A."/>
            <person name="Steindorff A."/>
            <person name="Ohm R.A."/>
            <person name="Martin F."/>
            <person name="Silar P."/>
            <person name="Natvig D.O."/>
            <person name="Lalanne C."/>
            <person name="Gautier V."/>
            <person name="Ament-Velasquez S.L."/>
            <person name="Kruys A."/>
            <person name="Hutchinson M.I."/>
            <person name="Powell A.J."/>
            <person name="Barry K."/>
            <person name="Miller A.N."/>
            <person name="Grigoriev I.V."/>
            <person name="Debuchy R."/>
            <person name="Gladieux P."/>
            <person name="Hiltunen Thoren M."/>
            <person name="Johannesson H."/>
        </authorList>
    </citation>
    <scope>NUCLEOTIDE SEQUENCE</scope>
    <source>
        <strain evidence="1">PSN324</strain>
    </source>
</reference>
<protein>
    <recommendedName>
        <fullName evidence="3">Fucose-specific lectin</fullName>
    </recommendedName>
</protein>
<evidence type="ECO:0008006" key="3">
    <source>
        <dbReference type="Google" id="ProtNLM"/>
    </source>
</evidence>
<evidence type="ECO:0000313" key="1">
    <source>
        <dbReference type="EMBL" id="KAK4461698.1"/>
    </source>
</evidence>
<dbReference type="AlphaFoldDB" id="A0AAV9HQ28"/>
<comment type="caution">
    <text evidence="1">The sequence shown here is derived from an EMBL/GenBank/DDBJ whole genome shotgun (WGS) entry which is preliminary data.</text>
</comment>
<organism evidence="1 2">
    <name type="scientific">Cladorrhinum samala</name>
    <dbReference type="NCBI Taxonomy" id="585594"/>
    <lineage>
        <taxon>Eukaryota</taxon>
        <taxon>Fungi</taxon>
        <taxon>Dikarya</taxon>
        <taxon>Ascomycota</taxon>
        <taxon>Pezizomycotina</taxon>
        <taxon>Sordariomycetes</taxon>
        <taxon>Sordariomycetidae</taxon>
        <taxon>Sordariales</taxon>
        <taxon>Podosporaceae</taxon>
        <taxon>Cladorrhinum</taxon>
    </lineage>
</organism>
<proteinExistence type="predicted"/>
<dbReference type="EMBL" id="MU864985">
    <property type="protein sequence ID" value="KAK4461698.1"/>
    <property type="molecule type" value="Genomic_DNA"/>
</dbReference>
<reference evidence="1" key="2">
    <citation type="submission" date="2023-06" db="EMBL/GenBank/DDBJ databases">
        <authorList>
            <consortium name="Lawrence Berkeley National Laboratory"/>
            <person name="Mondo S.J."/>
            <person name="Hensen N."/>
            <person name="Bonometti L."/>
            <person name="Westerberg I."/>
            <person name="Brannstrom I.O."/>
            <person name="Guillou S."/>
            <person name="Cros-Aarteil S."/>
            <person name="Calhoun S."/>
            <person name="Haridas S."/>
            <person name="Kuo A."/>
            <person name="Pangilinan J."/>
            <person name="Riley R."/>
            <person name="Labutti K."/>
            <person name="Andreopoulos B."/>
            <person name="Lipzen A."/>
            <person name="Chen C."/>
            <person name="Yanf M."/>
            <person name="Daum C."/>
            <person name="Ng V."/>
            <person name="Clum A."/>
            <person name="Steindorff A."/>
            <person name="Ohm R."/>
            <person name="Martin F."/>
            <person name="Silar P."/>
            <person name="Natvig D."/>
            <person name="Lalanne C."/>
            <person name="Gautier V."/>
            <person name="Ament-Velasquez S.L."/>
            <person name="Kruys A."/>
            <person name="Hutchinson M.I."/>
            <person name="Powell A.J."/>
            <person name="Barry K."/>
            <person name="Miller A.N."/>
            <person name="Grigoriev I.V."/>
            <person name="Debuchy R."/>
            <person name="Gladieux P."/>
            <person name="Thoren M.H."/>
            <person name="Johannesson H."/>
        </authorList>
    </citation>
    <scope>NUCLEOTIDE SEQUENCE</scope>
    <source>
        <strain evidence="1">PSN324</strain>
    </source>
</reference>
<sequence>TSLTFTIYLITMASPQPSQCLVSLEAMSRQFLFFCDGDKIVYYHLPAGAGNGNFSRLGSVSTRNNAGALENIKSSSNWFAGTVYENKEVRLYISVKTKAKYLLKEFCATVKEGTDDLEWTEGSFSRQTSRPVIADSLITAMTETNGNPTVIYQSDADTLVRLHQGLDSSANANAERGWIQNDITFTQ</sequence>